<dbReference type="PATRIC" id="fig|480.237.peg.854"/>
<dbReference type="PROSITE" id="PS01039">
    <property type="entry name" value="SBP_BACTERIAL_3"/>
    <property type="match status" value="1"/>
</dbReference>
<dbReference type="SMART" id="SM00062">
    <property type="entry name" value="PBPb"/>
    <property type="match status" value="1"/>
</dbReference>
<feature type="domain" description="Solute-binding protein family 3/N-terminal" evidence="6">
    <location>
        <begin position="43"/>
        <end position="262"/>
    </location>
</feature>
<gene>
    <name evidence="8" type="ORF">AO384_0186</name>
</gene>
<comment type="subcellular location">
    <subcellularLocation>
        <location evidence="1">Cell envelope</location>
    </subcellularLocation>
</comment>
<evidence type="ECO:0000259" key="7">
    <source>
        <dbReference type="SMART" id="SM00079"/>
    </source>
</evidence>
<keyword evidence="3 5" id="KW-0732">Signal</keyword>
<dbReference type="SMART" id="SM00079">
    <property type="entry name" value="PBPe"/>
    <property type="match status" value="1"/>
</dbReference>
<dbReference type="GO" id="GO:0030313">
    <property type="term" value="C:cell envelope"/>
    <property type="evidence" value="ECO:0007669"/>
    <property type="project" value="UniProtKB-SubCell"/>
</dbReference>
<evidence type="ECO:0000259" key="6">
    <source>
        <dbReference type="SMART" id="SM00062"/>
    </source>
</evidence>
<dbReference type="AlphaFoldDB" id="A0A198UNT3"/>
<proteinExistence type="inferred from homology"/>
<dbReference type="EMBL" id="LXHC01000004">
    <property type="protein sequence ID" value="OAU97939.1"/>
    <property type="molecule type" value="Genomic_DNA"/>
</dbReference>
<feature type="domain" description="Ionotropic glutamate receptor C-terminal" evidence="7">
    <location>
        <begin position="43"/>
        <end position="261"/>
    </location>
</feature>
<dbReference type="GO" id="GO:0015276">
    <property type="term" value="F:ligand-gated monoatomic ion channel activity"/>
    <property type="evidence" value="ECO:0007669"/>
    <property type="project" value="InterPro"/>
</dbReference>
<dbReference type="PANTHER" id="PTHR35936">
    <property type="entry name" value="MEMBRANE-BOUND LYTIC MUREIN TRANSGLYCOSYLASE F"/>
    <property type="match status" value="1"/>
</dbReference>
<feature type="chain" id="PRO_5008279810" evidence="5">
    <location>
        <begin position="27"/>
        <end position="266"/>
    </location>
</feature>
<evidence type="ECO:0000256" key="3">
    <source>
        <dbReference type="ARBA" id="ARBA00022729"/>
    </source>
</evidence>
<keyword evidence="9" id="KW-1185">Reference proteome</keyword>
<name>A0A198UNT3_MORCA</name>
<evidence type="ECO:0000256" key="1">
    <source>
        <dbReference type="ARBA" id="ARBA00004196"/>
    </source>
</evidence>
<evidence type="ECO:0000256" key="2">
    <source>
        <dbReference type="ARBA" id="ARBA00010333"/>
    </source>
</evidence>
<evidence type="ECO:0000256" key="5">
    <source>
        <dbReference type="SAM" id="SignalP"/>
    </source>
</evidence>
<dbReference type="RefSeq" id="WP_064611207.1">
    <property type="nucleotide sequence ID" value="NZ_LXHB01000086.1"/>
</dbReference>
<reference evidence="8 9" key="1">
    <citation type="journal article" date="2016" name="Genome Biol. Evol.">
        <title>Comparative Genomic Analyses of the Moraxella catarrhalis Serosensitive and Seroresistant Lineages Demonstrate Their Independent Evolution.</title>
        <authorList>
            <person name="Earl J.P."/>
            <person name="de Vries S.P."/>
            <person name="Ahmed A."/>
            <person name="Powell E."/>
            <person name="Schultz M.P."/>
            <person name="Hermans P.W."/>
            <person name="Hill D.J."/>
            <person name="Zhou Z."/>
            <person name="Constantinidou C.I."/>
            <person name="Hu F.Z."/>
            <person name="Bootsma H.J."/>
            <person name="Ehrlich G.D."/>
        </authorList>
    </citation>
    <scope>NUCLEOTIDE SEQUENCE [LARGE SCALE GENOMIC DNA]</scope>
    <source>
        <strain evidence="8 9">Z7542</strain>
    </source>
</reference>
<dbReference type="Gene3D" id="3.40.190.10">
    <property type="entry name" value="Periplasmic binding protein-like II"/>
    <property type="match status" value="2"/>
</dbReference>
<dbReference type="InterPro" id="IPR018313">
    <property type="entry name" value="SBP_3_CS"/>
</dbReference>
<dbReference type="PANTHER" id="PTHR35936:SF17">
    <property type="entry name" value="ARGININE-BINDING EXTRACELLULAR PROTEIN ARTP"/>
    <property type="match status" value="1"/>
</dbReference>
<dbReference type="Proteomes" id="UP000078228">
    <property type="component" value="Unassembled WGS sequence"/>
</dbReference>
<dbReference type="OrthoDB" id="9768183at2"/>
<organism evidence="8 9">
    <name type="scientific">Moraxella catarrhalis</name>
    <name type="common">Branhamella catarrhalis</name>
    <dbReference type="NCBI Taxonomy" id="480"/>
    <lineage>
        <taxon>Bacteria</taxon>
        <taxon>Pseudomonadati</taxon>
        <taxon>Pseudomonadota</taxon>
        <taxon>Gammaproteobacteria</taxon>
        <taxon>Moraxellales</taxon>
        <taxon>Moraxellaceae</taxon>
        <taxon>Moraxella</taxon>
    </lineage>
</organism>
<comment type="caution">
    <text evidence="8">The sequence shown here is derived from an EMBL/GenBank/DDBJ whole genome shotgun (WGS) entry which is preliminary data.</text>
</comment>
<comment type="similarity">
    <text evidence="2 4">Belongs to the bacterial solute-binding protein 3 family.</text>
</comment>
<evidence type="ECO:0000256" key="4">
    <source>
        <dbReference type="RuleBase" id="RU003744"/>
    </source>
</evidence>
<dbReference type="PROSITE" id="PS51257">
    <property type="entry name" value="PROKAR_LIPOPROTEIN"/>
    <property type="match status" value="1"/>
</dbReference>
<dbReference type="Pfam" id="PF00497">
    <property type="entry name" value="SBP_bac_3"/>
    <property type="match status" value="1"/>
</dbReference>
<accession>A0A198UNT3</accession>
<feature type="signal peptide" evidence="5">
    <location>
        <begin position="1"/>
        <end position="26"/>
    </location>
</feature>
<dbReference type="GO" id="GO:0016020">
    <property type="term" value="C:membrane"/>
    <property type="evidence" value="ECO:0007669"/>
    <property type="project" value="InterPro"/>
</dbReference>
<evidence type="ECO:0000313" key="8">
    <source>
        <dbReference type="EMBL" id="OAU97939.1"/>
    </source>
</evidence>
<protein>
    <submittedName>
        <fullName evidence="8">Amino acid ABC transporter, periplasmic amino acid-binding protein</fullName>
    </submittedName>
</protein>
<dbReference type="InterPro" id="IPR001638">
    <property type="entry name" value="Solute-binding_3/MltF_N"/>
</dbReference>
<sequence length="266" mass="28642">MKTLLKFTAATLCVSLLAACSNDQPAANTEAATNPNSSTAQRELIIATESSFKPFSYLDNQGQLVGFEIDLANALCEQMQADCQIVSQDWDSLIPSLNANKSDAIMAGMSITEERLNAVDFSEPYFDNTLVLIGKKGNTATINDIAGKTVATQQATVSAEYLQKNYPDAIIKTYDKQDNAYLDLTAGRAEFMLSDVVPAADWLTTDAGSEFEIKGAPIDIGDKVGIAVRKDSSLKADFDAALASLKTNGKYDEIVAKYFDSQAVSQ</sequence>
<dbReference type="InterPro" id="IPR001320">
    <property type="entry name" value="Iontro_rcpt_C"/>
</dbReference>
<evidence type="ECO:0000313" key="9">
    <source>
        <dbReference type="Proteomes" id="UP000078228"/>
    </source>
</evidence>
<dbReference type="SUPFAM" id="SSF53850">
    <property type="entry name" value="Periplasmic binding protein-like II"/>
    <property type="match status" value="1"/>
</dbReference>